<feature type="compositionally biased region" description="Polar residues" evidence="2">
    <location>
        <begin position="114"/>
        <end position="132"/>
    </location>
</feature>
<keyword evidence="4" id="KW-1185">Reference proteome</keyword>
<protein>
    <submittedName>
        <fullName evidence="3">Uncharacterized protein</fullName>
    </submittedName>
</protein>
<dbReference type="EMBL" id="JAJNAY010000001">
    <property type="protein sequence ID" value="MCD1116455.1"/>
    <property type="molecule type" value="Genomic_DNA"/>
</dbReference>
<organism evidence="3 4">
    <name type="scientific">Chryseobacterium turcicum</name>
    <dbReference type="NCBI Taxonomy" id="2898076"/>
    <lineage>
        <taxon>Bacteria</taxon>
        <taxon>Pseudomonadati</taxon>
        <taxon>Bacteroidota</taxon>
        <taxon>Flavobacteriia</taxon>
        <taxon>Flavobacteriales</taxon>
        <taxon>Weeksellaceae</taxon>
        <taxon>Chryseobacterium group</taxon>
        <taxon>Chryseobacterium</taxon>
    </lineage>
</organism>
<feature type="coiled-coil region" evidence="1">
    <location>
        <begin position="70"/>
        <end position="100"/>
    </location>
</feature>
<evidence type="ECO:0000256" key="1">
    <source>
        <dbReference type="SAM" id="Coils"/>
    </source>
</evidence>
<accession>A0A9Q3V4C0</accession>
<gene>
    <name evidence="3" type="ORF">LO744_06280</name>
</gene>
<evidence type="ECO:0000313" key="3">
    <source>
        <dbReference type="EMBL" id="MCD1116455.1"/>
    </source>
</evidence>
<proteinExistence type="predicted"/>
<dbReference type="AlphaFoldDB" id="A0A9Q3V4C0"/>
<dbReference type="RefSeq" id="WP_230667971.1">
    <property type="nucleotide sequence ID" value="NZ_JAJNAY010000001.1"/>
</dbReference>
<feature type="region of interest" description="Disordered" evidence="2">
    <location>
        <begin position="114"/>
        <end position="147"/>
    </location>
</feature>
<evidence type="ECO:0000256" key="2">
    <source>
        <dbReference type="SAM" id="MobiDB-lite"/>
    </source>
</evidence>
<keyword evidence="1" id="KW-0175">Coiled coil</keyword>
<dbReference type="Proteomes" id="UP001108025">
    <property type="component" value="Unassembled WGS sequence"/>
</dbReference>
<evidence type="ECO:0000313" key="4">
    <source>
        <dbReference type="Proteomes" id="UP001108025"/>
    </source>
</evidence>
<reference evidence="3" key="1">
    <citation type="submission" date="2021-11" db="EMBL/GenBank/DDBJ databases">
        <title>Description of novel Chryseobacterium species.</title>
        <authorList>
            <person name="Saticioglu I.B."/>
            <person name="Ay H."/>
            <person name="Altun S."/>
            <person name="Duman M."/>
        </authorList>
    </citation>
    <scope>NUCLEOTIDE SEQUENCE</scope>
    <source>
        <strain evidence="3">C-17</strain>
    </source>
</reference>
<name>A0A9Q3V4C0_9FLAO</name>
<comment type="caution">
    <text evidence="3">The sequence shown here is derived from an EMBL/GenBank/DDBJ whole genome shotgun (WGS) entry which is preliminary data.</text>
</comment>
<sequence>MKTTLFFLIVFATHFMHAQQDEGAAKLNECKRYTIELLNNNTKNDDLTNCLVSLAMKGGNYVEQYNGWMSQVTQNSKEQLQQELDLLENQKQQATEIRKQSFNSMMDNVTQNLQNKTQQNSYQKKSSGSGTTARDCVNRPGYGCGQQ</sequence>